<dbReference type="AlphaFoldDB" id="A0A2H6KJT0"/>
<gene>
    <name evidence="1" type="ORF">BOVATA_047480</name>
</gene>
<keyword evidence="2" id="KW-1185">Reference proteome</keyword>
<dbReference type="Proteomes" id="UP000236319">
    <property type="component" value="Unassembled WGS sequence"/>
</dbReference>
<organism evidence="1 2">
    <name type="scientific">Babesia ovata</name>
    <dbReference type="NCBI Taxonomy" id="189622"/>
    <lineage>
        <taxon>Eukaryota</taxon>
        <taxon>Sar</taxon>
        <taxon>Alveolata</taxon>
        <taxon>Apicomplexa</taxon>
        <taxon>Aconoidasida</taxon>
        <taxon>Piroplasmida</taxon>
        <taxon>Babesiidae</taxon>
        <taxon>Babesia</taxon>
    </lineage>
</organism>
<protein>
    <submittedName>
        <fullName evidence="1">ABC-type dipeptide oligopeptide nickel transport ATPase component, putative</fullName>
    </submittedName>
</protein>
<sequence>MAWGKEPSSSPGLPELIITAELRNLNVDFTKCINTICLSNFTIQYRVDLRINIVGGLGSGDGVAVDASRRSEIFRQLPSHFKRLVNVPAEIVIIIIFTGERVKLPASLPGRTDELLKNHTDSASEV</sequence>
<name>A0A2H6KJT0_9APIC</name>
<dbReference type="RefSeq" id="XP_028869498.1">
    <property type="nucleotide sequence ID" value="XM_029013665.1"/>
</dbReference>
<proteinExistence type="predicted"/>
<dbReference type="VEuPathDB" id="PiroplasmaDB:BOVATA_047480"/>
<reference evidence="1 2" key="1">
    <citation type="journal article" date="2017" name="BMC Genomics">
        <title>Whole-genome assembly of Babesia ovata and comparative genomics between closely related pathogens.</title>
        <authorList>
            <person name="Yamagishi J."/>
            <person name="Asada M."/>
            <person name="Hakimi H."/>
            <person name="Tanaka T.Q."/>
            <person name="Sugimoto C."/>
            <person name="Kawazu S."/>
        </authorList>
    </citation>
    <scope>NUCLEOTIDE SEQUENCE [LARGE SCALE GENOMIC DNA]</scope>
    <source>
        <strain evidence="1 2">Miyake</strain>
    </source>
</reference>
<accession>A0A2H6KJT0</accession>
<dbReference type="EMBL" id="BDSA01000026">
    <property type="protein sequence ID" value="GBE63255.1"/>
    <property type="molecule type" value="Genomic_DNA"/>
</dbReference>
<dbReference type="GeneID" id="39877025"/>
<comment type="caution">
    <text evidence="1">The sequence shown here is derived from an EMBL/GenBank/DDBJ whole genome shotgun (WGS) entry which is preliminary data.</text>
</comment>
<evidence type="ECO:0000313" key="2">
    <source>
        <dbReference type="Proteomes" id="UP000236319"/>
    </source>
</evidence>
<evidence type="ECO:0000313" key="1">
    <source>
        <dbReference type="EMBL" id="GBE63255.1"/>
    </source>
</evidence>